<evidence type="ECO:0000256" key="1">
    <source>
        <dbReference type="SAM" id="MobiDB-lite"/>
    </source>
</evidence>
<keyword evidence="3" id="KW-0732">Signal</keyword>
<feature type="transmembrane region" description="Helical" evidence="2">
    <location>
        <begin position="496"/>
        <end position="517"/>
    </location>
</feature>
<keyword evidence="5" id="KW-1185">Reference proteome</keyword>
<name>A0A182WTD5_ANOQN</name>
<feature type="compositionally biased region" description="Low complexity" evidence="1">
    <location>
        <begin position="477"/>
        <end position="491"/>
    </location>
</feature>
<reference evidence="4" key="1">
    <citation type="submission" date="2020-05" db="UniProtKB">
        <authorList>
            <consortium name="EnsemblMetazoa"/>
        </authorList>
    </citation>
    <scope>IDENTIFICATION</scope>
    <source>
        <strain evidence="4">SANGQUA</strain>
    </source>
</reference>
<protein>
    <recommendedName>
        <fullName evidence="6">ZP domain-containing protein</fullName>
    </recommendedName>
</protein>
<keyword evidence="2" id="KW-0472">Membrane</keyword>
<evidence type="ECO:0000256" key="2">
    <source>
        <dbReference type="SAM" id="Phobius"/>
    </source>
</evidence>
<dbReference type="Proteomes" id="UP000076407">
    <property type="component" value="Unassembled WGS sequence"/>
</dbReference>
<evidence type="ECO:0000313" key="5">
    <source>
        <dbReference type="Proteomes" id="UP000076407"/>
    </source>
</evidence>
<evidence type="ECO:0000313" key="4">
    <source>
        <dbReference type="EnsemblMetazoa" id="AQUA000789-PA"/>
    </source>
</evidence>
<feature type="compositionally biased region" description="Polar residues" evidence="1">
    <location>
        <begin position="189"/>
        <end position="200"/>
    </location>
</feature>
<dbReference type="EnsemblMetazoa" id="AQUA000789-RA">
    <property type="protein sequence ID" value="AQUA000789-PA"/>
    <property type="gene ID" value="AQUA000789"/>
</dbReference>
<evidence type="ECO:0008006" key="6">
    <source>
        <dbReference type="Google" id="ProtNLM"/>
    </source>
</evidence>
<feature type="region of interest" description="Disordered" evidence="1">
    <location>
        <begin position="162"/>
        <end position="200"/>
    </location>
</feature>
<accession>A0A182WTD5</accession>
<feature type="compositionally biased region" description="Basic and acidic residues" evidence="1">
    <location>
        <begin position="169"/>
        <end position="181"/>
    </location>
</feature>
<sequence length="551" mass="59418">MLFYAEWQSIDRKQRSSHRRSSTKASSGAVSLLLAALALLATRATVSGQEDSQGFEIRSLSGEPDYKSVNLTWEVESVHGTDDAADGRRPAGYKGRSAKLTSSPAGVARAPRSFNVFYCELQNWGPHRCRSKIVKDESGDSGNSKQYSLLVKNLRMATKYSFHVKPQTKKSDQRASGRADEGGQEQEEQNASSTAAGHNQGQTIIIPTKGFSAHATQCLPHASEIEVETGPYFGGRIAAENGNCGIQGDASSPQESYTMRIDHEQCGSKVSTRDLTVETYITVQENLGILTHSTRRFVVVCTFQPDTLTVRARLALPGKGGAAPVPSSEWWPAQGRNARVRQFNMVDKSGLVLKGAGATGSEDERNDVAEQLEEDSGVPAEVRELPAVEADSQKKASSDSEEQLLNDVKSSPSNSRGTKSAGNYARLLNEQQQDEGTGLVDELDEYGQELAENETAGGEEADEERVVGVAGSRTVPSSQRRSSGGSSDSSGGPFDATGLLISACLAVILIGALVYLLQREFKKQRMIHQHQQMERTASERRGAAVGGVTMQ</sequence>
<proteinExistence type="predicted"/>
<dbReference type="VEuPathDB" id="VectorBase:AQUA000789"/>
<feature type="compositionally biased region" description="Polar residues" evidence="1">
    <location>
        <begin position="408"/>
        <end position="421"/>
    </location>
</feature>
<organism evidence="4 5">
    <name type="scientific">Anopheles quadriannulatus</name>
    <name type="common">Mosquito</name>
    <dbReference type="NCBI Taxonomy" id="34691"/>
    <lineage>
        <taxon>Eukaryota</taxon>
        <taxon>Metazoa</taxon>
        <taxon>Ecdysozoa</taxon>
        <taxon>Arthropoda</taxon>
        <taxon>Hexapoda</taxon>
        <taxon>Insecta</taxon>
        <taxon>Pterygota</taxon>
        <taxon>Neoptera</taxon>
        <taxon>Endopterygota</taxon>
        <taxon>Diptera</taxon>
        <taxon>Nematocera</taxon>
        <taxon>Culicoidea</taxon>
        <taxon>Culicidae</taxon>
        <taxon>Anophelinae</taxon>
        <taxon>Anopheles</taxon>
    </lineage>
</organism>
<keyword evidence="2" id="KW-0812">Transmembrane</keyword>
<feature type="region of interest" description="Disordered" evidence="1">
    <location>
        <begin position="451"/>
        <end position="491"/>
    </location>
</feature>
<keyword evidence="2" id="KW-1133">Transmembrane helix</keyword>
<feature type="signal peptide" evidence="3">
    <location>
        <begin position="1"/>
        <end position="48"/>
    </location>
</feature>
<feature type="region of interest" description="Disordered" evidence="1">
    <location>
        <begin position="354"/>
        <end position="421"/>
    </location>
</feature>
<dbReference type="AlphaFoldDB" id="A0A182WTD5"/>
<feature type="chain" id="PRO_5036837507" description="ZP domain-containing protein" evidence="3">
    <location>
        <begin position="49"/>
        <end position="551"/>
    </location>
</feature>
<evidence type="ECO:0000256" key="3">
    <source>
        <dbReference type="SAM" id="SignalP"/>
    </source>
</evidence>
<feature type="compositionally biased region" description="Basic and acidic residues" evidence="1">
    <location>
        <begin position="381"/>
        <end position="398"/>
    </location>
</feature>